<evidence type="ECO:0000256" key="2">
    <source>
        <dbReference type="ARBA" id="ARBA00008386"/>
    </source>
</evidence>
<comment type="function">
    <text evidence="13">Participates in efficiency of electron transfer from plastocyanin to P700 (or cytochrome c553 in algae and cyanobacteria). This plastocyanin-docking protein contributes to the specific association of plastocyanin to PSI.</text>
</comment>
<dbReference type="Gene3D" id="1.10.8.110">
    <property type="entry name" value="Photosystem I PsaF, reaction centre subunit III"/>
    <property type="match status" value="1"/>
</dbReference>
<keyword evidence="10" id="KW-0472">Membrane</keyword>
<protein>
    <recommendedName>
        <fullName evidence="3 13">Photosystem I reaction center subunit III</fullName>
    </recommendedName>
    <alternativeName>
        <fullName evidence="12 13">PSI-F</fullName>
    </alternativeName>
</protein>
<keyword evidence="4 13" id="KW-0602">Photosynthesis</keyword>
<evidence type="ECO:0000256" key="5">
    <source>
        <dbReference type="ARBA" id="ARBA00022692"/>
    </source>
</evidence>
<evidence type="ECO:0000313" key="16">
    <source>
        <dbReference type="EMBL" id="QFV17226.1"/>
    </source>
</evidence>
<dbReference type="EMDB" id="EMD-12228"/>
<dbReference type="PANTHER" id="PTHR34939:SF1">
    <property type="entry name" value="PHOTOSYSTEM I REACTION CENTER SUBUNIT III, CHLOROPLASTIC"/>
    <property type="match status" value="1"/>
</dbReference>
<comment type="similarity">
    <text evidence="2 13">Belongs to the PsaF family.</text>
</comment>
<dbReference type="OMA" id="CIGWAGR"/>
<keyword evidence="6 14" id="KW-0732">Signal</keyword>
<keyword evidence="5" id="KW-0812">Transmembrane</keyword>
<evidence type="ECO:0000256" key="7">
    <source>
        <dbReference type="ARBA" id="ARBA00022836"/>
    </source>
</evidence>
<evidence type="ECO:0000256" key="3">
    <source>
        <dbReference type="ARBA" id="ARBA00016492"/>
    </source>
</evidence>
<keyword evidence="15" id="KW-0150">Chloroplast</keyword>
<proteinExistence type="inferred from homology"/>
<dbReference type="GO" id="GO:0009538">
    <property type="term" value="C:photosystem I reaction center"/>
    <property type="evidence" value="ECO:0007669"/>
    <property type="project" value="UniProtKB-UniRule"/>
</dbReference>
<sequence length="185" mass="21216">MFKRSLIFIAAVMSVCQISAIQISAVSADVLTPCQQSEAFHKREINEVRTLENRQANYEANSPSYLALQSQIDQVHKRFDKYGTLLCGQDGLPHLITDGDWRHAREFTIPALLFLYITGWIGWVGRSYLKYTKETKNPTEQEIILDVPMALKYMLSGFLWPLSAWQEYRSGQLLAKEDEITVSPR</sequence>
<comment type="subcellular location">
    <subcellularLocation>
        <location evidence="1">Plastid</location>
        <location evidence="1">Chloroplast thylakoid membrane</location>
    </subcellularLocation>
</comment>
<keyword evidence="15" id="KW-0934">Plastid</keyword>
<reference evidence="16" key="2">
    <citation type="submission" date="2018-11" db="EMBL/GenBank/DDBJ databases">
        <title>Complete Plastid Genome of Cyanidioschyzon merolae Isolate 5578.</title>
        <authorList>
            <person name="Bi G."/>
        </authorList>
    </citation>
    <scope>NUCLEOTIDE SEQUENCE</scope>
</reference>
<evidence type="ECO:0000256" key="1">
    <source>
        <dbReference type="ARBA" id="ARBA00004334"/>
    </source>
</evidence>
<dbReference type="Pfam" id="PF02507">
    <property type="entry name" value="PSI_PsaF"/>
    <property type="match status" value="1"/>
</dbReference>
<gene>
    <name evidence="15" type="primary">psaF</name>
</gene>
<keyword evidence="8" id="KW-1133">Transmembrane helix</keyword>
<dbReference type="SUPFAM" id="SSF81536">
    <property type="entry name" value="Subunit III of photosystem I reaction centre, PsaF"/>
    <property type="match status" value="1"/>
</dbReference>
<keyword evidence="9" id="KW-0793">Thylakoid</keyword>
<evidence type="ECO:0000256" key="9">
    <source>
        <dbReference type="ARBA" id="ARBA00023078"/>
    </source>
</evidence>
<dbReference type="GO" id="GO:0015979">
    <property type="term" value="P:photosynthesis"/>
    <property type="evidence" value="ECO:0007669"/>
    <property type="project" value="UniProtKB-UniRule"/>
</dbReference>
<feature type="chain" id="PRO_5035577703" description="Photosystem I reaction center subunit III" evidence="14">
    <location>
        <begin position="29"/>
        <end position="185"/>
    </location>
</feature>
<dbReference type="SMR" id="A0A5P9RU83"/>
<evidence type="ECO:0000313" key="15">
    <source>
        <dbReference type="EMBL" id="QFV17053.1"/>
    </source>
</evidence>
<evidence type="ECO:0000256" key="14">
    <source>
        <dbReference type="SAM" id="SignalP"/>
    </source>
</evidence>
<evidence type="ECO:0000256" key="4">
    <source>
        <dbReference type="ARBA" id="ARBA00022531"/>
    </source>
</evidence>
<evidence type="ECO:0000256" key="12">
    <source>
        <dbReference type="ARBA" id="ARBA00033433"/>
    </source>
</evidence>
<reference evidence="15" key="1">
    <citation type="submission" date="2018-11" db="EMBL/GenBank/DDBJ databases">
        <title>Complete Plastid Genome of Cyanidioschyzon merolae Isolate 5508.</title>
        <authorList>
            <person name="Bi G."/>
        </authorList>
    </citation>
    <scope>NUCLEOTIDE SEQUENCE</scope>
    <source>
        <strain evidence="15">5508</strain>
    </source>
</reference>
<dbReference type="GO" id="GO:0009535">
    <property type="term" value="C:chloroplast thylakoid membrane"/>
    <property type="evidence" value="ECO:0007669"/>
    <property type="project" value="UniProtKB-SubCell"/>
</dbReference>
<dbReference type="AlphaFoldDB" id="A0A5P9RU83"/>
<dbReference type="FunFam" id="1.10.8.110:FF:000001">
    <property type="entry name" value="Photosystem I reaction center subunit III"/>
    <property type="match status" value="1"/>
</dbReference>
<dbReference type="EMBL" id="MK231135">
    <property type="protein sequence ID" value="QFV17226.1"/>
    <property type="molecule type" value="Genomic_DNA"/>
</dbReference>
<evidence type="ECO:0000256" key="11">
    <source>
        <dbReference type="ARBA" id="ARBA00025576"/>
    </source>
</evidence>
<comment type="function">
    <text evidence="11">Probably participates in efficiency of electron transfer from plastocyanin to P700 (or cytochrome c553 in algae and cyanobacteria). This plastocyanin-docking protein contributes to the specific association of plastocyanin to PSI.</text>
</comment>
<feature type="signal peptide" evidence="14">
    <location>
        <begin position="1"/>
        <end position="28"/>
    </location>
</feature>
<accession>A0A5P9RU83</accession>
<evidence type="ECO:0000256" key="10">
    <source>
        <dbReference type="ARBA" id="ARBA00023136"/>
    </source>
</evidence>
<dbReference type="PANTHER" id="PTHR34939">
    <property type="entry name" value="PHOTOSYSTEM I REACTION CENTER SUBUNIT III, CHLOROPLASTIC"/>
    <property type="match status" value="1"/>
</dbReference>
<dbReference type="InterPro" id="IPR003666">
    <property type="entry name" value="PSI_PsaF"/>
</dbReference>
<evidence type="ECO:0000256" key="8">
    <source>
        <dbReference type="ARBA" id="ARBA00022989"/>
    </source>
</evidence>
<name>A0A5P9RU83_CYAME</name>
<dbReference type="InterPro" id="IPR036577">
    <property type="entry name" value="PSI_PsaF_sf"/>
</dbReference>
<keyword evidence="7 13" id="KW-0603">Photosystem I</keyword>
<dbReference type="EMBL" id="MK231134">
    <property type="protein sequence ID" value="QFV17053.1"/>
    <property type="molecule type" value="Genomic_DNA"/>
</dbReference>
<geneLocation type="chloroplast" evidence="15"/>
<organism evidence="15">
    <name type="scientific">Cyanidioschyzon merolae</name>
    <name type="common">Red alga</name>
    <dbReference type="NCBI Taxonomy" id="45157"/>
    <lineage>
        <taxon>Eukaryota</taxon>
        <taxon>Rhodophyta</taxon>
        <taxon>Bangiophyceae</taxon>
        <taxon>Cyanidiales</taxon>
        <taxon>Cyanidiaceae</taxon>
        <taxon>Cyanidioschyzon</taxon>
    </lineage>
</organism>
<evidence type="ECO:0000256" key="6">
    <source>
        <dbReference type="ARBA" id="ARBA00022729"/>
    </source>
</evidence>
<evidence type="ECO:0000256" key="13">
    <source>
        <dbReference type="RuleBase" id="RU368107"/>
    </source>
</evidence>